<evidence type="ECO:0000256" key="1">
    <source>
        <dbReference type="SAM" id="MobiDB-lite"/>
    </source>
</evidence>
<dbReference type="AlphaFoldDB" id="A0A4Y7PT91"/>
<protein>
    <submittedName>
        <fullName evidence="2">Uncharacterized protein</fullName>
    </submittedName>
</protein>
<feature type="region of interest" description="Disordered" evidence="1">
    <location>
        <begin position="154"/>
        <end position="216"/>
    </location>
</feature>
<name>A0A4Y7PT91_9AGAM</name>
<dbReference type="EMBL" id="ML170209">
    <property type="protein sequence ID" value="TDL18308.1"/>
    <property type="molecule type" value="Genomic_DNA"/>
</dbReference>
<feature type="region of interest" description="Disordered" evidence="1">
    <location>
        <begin position="102"/>
        <end position="123"/>
    </location>
</feature>
<dbReference type="Proteomes" id="UP000294933">
    <property type="component" value="Unassembled WGS sequence"/>
</dbReference>
<feature type="compositionally biased region" description="Low complexity" evidence="1">
    <location>
        <begin position="107"/>
        <end position="121"/>
    </location>
</feature>
<proteinExistence type="predicted"/>
<reference evidence="2 3" key="1">
    <citation type="submission" date="2018-06" db="EMBL/GenBank/DDBJ databases">
        <title>A transcriptomic atlas of mushroom development highlights an independent origin of complex multicellularity.</title>
        <authorList>
            <consortium name="DOE Joint Genome Institute"/>
            <person name="Krizsan K."/>
            <person name="Almasi E."/>
            <person name="Merenyi Z."/>
            <person name="Sahu N."/>
            <person name="Viragh M."/>
            <person name="Koszo T."/>
            <person name="Mondo S."/>
            <person name="Kiss B."/>
            <person name="Balint B."/>
            <person name="Kues U."/>
            <person name="Barry K."/>
            <person name="Hegedus J.C."/>
            <person name="Henrissat B."/>
            <person name="Johnson J."/>
            <person name="Lipzen A."/>
            <person name="Ohm R."/>
            <person name="Nagy I."/>
            <person name="Pangilinan J."/>
            <person name="Yan J."/>
            <person name="Xiong Y."/>
            <person name="Grigoriev I.V."/>
            <person name="Hibbett D.S."/>
            <person name="Nagy L.G."/>
        </authorList>
    </citation>
    <scope>NUCLEOTIDE SEQUENCE [LARGE SCALE GENOMIC DNA]</scope>
    <source>
        <strain evidence="2 3">SZMC22713</strain>
    </source>
</reference>
<evidence type="ECO:0000313" key="3">
    <source>
        <dbReference type="Proteomes" id="UP000294933"/>
    </source>
</evidence>
<organism evidence="2 3">
    <name type="scientific">Rickenella mellea</name>
    <dbReference type="NCBI Taxonomy" id="50990"/>
    <lineage>
        <taxon>Eukaryota</taxon>
        <taxon>Fungi</taxon>
        <taxon>Dikarya</taxon>
        <taxon>Basidiomycota</taxon>
        <taxon>Agaricomycotina</taxon>
        <taxon>Agaricomycetes</taxon>
        <taxon>Hymenochaetales</taxon>
        <taxon>Rickenellaceae</taxon>
        <taxon>Rickenella</taxon>
    </lineage>
</organism>
<evidence type="ECO:0000313" key="2">
    <source>
        <dbReference type="EMBL" id="TDL18308.1"/>
    </source>
</evidence>
<feature type="region of interest" description="Disordered" evidence="1">
    <location>
        <begin position="37"/>
        <end position="62"/>
    </location>
</feature>
<accession>A0A4Y7PT91</accession>
<gene>
    <name evidence="2" type="ORF">BD410DRAFT_806625</name>
</gene>
<sequence>MVLHQHTPHLCLPTQSKNEYIRTMSAIAARPLKRLASSDIDDPPSRHPAPPQFEGTTAPGTASATVDVRHSLALSSPSLLPLVSTPTSLDATIASLTVSMASDVGDSPKLPSSPPSQLESPTTRTLVLPDLIINQSPRSPASPNQRTSSVIIIPDSSSPIAPPPSQPVPLLSAPDIPLNANVSSSAPASPSPVHNCSATPDPDTQDSDNDTEEIDSDSDACAYTQLECRMTHSPRLDLIVPCARYVKDVVILLTSTKLSPVRWTWIGPTTTYILHGFNFVMAYNKSLPASYSKVLVTTINDTIPIPLRKRINRAIPMPDKPHYGLCGLSQPLSTLAHMAAMFLNQRDGGGLITTFSWQEPVPSRRARAQDLRLSDGVTVENEVEDSRKTDISKLAPLHPLKISSSNLSRNLLGWTPDMKCDVQAVGVVPNVAPQRRSSRTVTRKGCLHATYLQPTTIAAPSSTV</sequence>
<feature type="compositionally biased region" description="Acidic residues" evidence="1">
    <location>
        <begin position="203"/>
        <end position="216"/>
    </location>
</feature>
<dbReference type="VEuPathDB" id="FungiDB:BD410DRAFT_806625"/>
<keyword evidence="3" id="KW-1185">Reference proteome</keyword>
<feature type="compositionally biased region" description="Low complexity" evidence="1">
    <location>
        <begin position="168"/>
        <end position="193"/>
    </location>
</feature>